<evidence type="ECO:0000313" key="3">
    <source>
        <dbReference type="Proteomes" id="UP001594351"/>
    </source>
</evidence>
<organism evidence="2 3">
    <name type="scientific">candidate division CSSED10-310 bacterium</name>
    <dbReference type="NCBI Taxonomy" id="2855610"/>
    <lineage>
        <taxon>Bacteria</taxon>
        <taxon>Bacteria division CSSED10-310</taxon>
    </lineage>
</organism>
<keyword evidence="2" id="KW-0238">DNA-binding</keyword>
<keyword evidence="1" id="KW-1133">Transmembrane helix</keyword>
<evidence type="ECO:0000313" key="2">
    <source>
        <dbReference type="EMBL" id="MFC1851616.1"/>
    </source>
</evidence>
<dbReference type="InterPro" id="IPR010994">
    <property type="entry name" value="RuvA_2-like"/>
</dbReference>
<name>A0ABV6YZJ2_UNCC1</name>
<keyword evidence="1" id="KW-0812">Transmembrane</keyword>
<protein>
    <submittedName>
        <fullName evidence="2">ComEA family DNA-binding protein</fullName>
    </submittedName>
</protein>
<dbReference type="Pfam" id="PF12836">
    <property type="entry name" value="HHH_3"/>
    <property type="match status" value="1"/>
</dbReference>
<gene>
    <name evidence="2" type="ORF">ACFL27_15605</name>
</gene>
<dbReference type="Proteomes" id="UP001594351">
    <property type="component" value="Unassembled WGS sequence"/>
</dbReference>
<dbReference type="SUPFAM" id="SSF47781">
    <property type="entry name" value="RuvA domain 2-like"/>
    <property type="match status" value="1"/>
</dbReference>
<dbReference type="PANTHER" id="PTHR21180:SF32">
    <property type="entry name" value="ENDONUCLEASE_EXONUCLEASE_PHOSPHATASE FAMILY DOMAIN-CONTAINING PROTEIN 1"/>
    <property type="match status" value="1"/>
</dbReference>
<keyword evidence="1" id="KW-0472">Membrane</keyword>
<dbReference type="Gene3D" id="1.10.150.320">
    <property type="entry name" value="Photosystem II 12 kDa extrinsic protein"/>
    <property type="match status" value="1"/>
</dbReference>
<dbReference type="InterPro" id="IPR051675">
    <property type="entry name" value="Endo/Exo/Phosphatase_dom_1"/>
</dbReference>
<comment type="caution">
    <text evidence="2">The sequence shown here is derived from an EMBL/GenBank/DDBJ whole genome shotgun (WGS) entry which is preliminary data.</text>
</comment>
<keyword evidence="3" id="KW-1185">Reference proteome</keyword>
<dbReference type="EMBL" id="JBHPBY010000207">
    <property type="protein sequence ID" value="MFC1851616.1"/>
    <property type="molecule type" value="Genomic_DNA"/>
</dbReference>
<accession>A0ABV6YZJ2</accession>
<evidence type="ECO:0000256" key="1">
    <source>
        <dbReference type="SAM" id="Phobius"/>
    </source>
</evidence>
<dbReference type="GO" id="GO:0003677">
    <property type="term" value="F:DNA binding"/>
    <property type="evidence" value="ECO:0007669"/>
    <property type="project" value="UniProtKB-KW"/>
</dbReference>
<proteinExistence type="predicted"/>
<feature type="transmembrane region" description="Helical" evidence="1">
    <location>
        <begin position="21"/>
        <end position="39"/>
    </location>
</feature>
<dbReference type="PANTHER" id="PTHR21180">
    <property type="entry name" value="ENDONUCLEASE/EXONUCLEASE/PHOSPHATASE FAMILY DOMAIN-CONTAINING PROTEIN 1"/>
    <property type="match status" value="1"/>
</dbReference>
<reference evidence="2 3" key="1">
    <citation type="submission" date="2024-09" db="EMBL/GenBank/DDBJ databases">
        <title>Laminarin stimulates single cell rates of sulfate reduction while oxygen inhibits transcriptomic activity in coastal marine sediment.</title>
        <authorList>
            <person name="Lindsay M."/>
            <person name="Orcutt B."/>
            <person name="Emerson D."/>
            <person name="Stepanauskas R."/>
            <person name="D'Angelo T."/>
        </authorList>
    </citation>
    <scope>NUCLEOTIDE SEQUENCE [LARGE SCALE GENOMIC DNA]</scope>
    <source>
        <strain evidence="2">SAG AM-311-K15</strain>
    </source>
</reference>
<sequence length="175" mass="19694">MIRTVSGNRAPVGKDNPSQKYEALLLILVAVVILVLTAYHNSKNSVIRPPFSEEYWANPRSQQELRDQSPITAHQNQPSLTPNLIYYDLIQGKVFKIEQFVPFGEKIDLNTASLYSLTILKGVGEATARSIIKYRQDKGPFTHISEILRIPGIGDRTYLKLAPRLMVSSDNPKDD</sequence>